<reference evidence="1 2" key="1">
    <citation type="submission" date="2015-09" db="EMBL/GenBank/DDBJ databases">
        <authorList>
            <consortium name="Pathogen Informatics"/>
        </authorList>
    </citation>
    <scope>NUCLEOTIDE SEQUENCE [LARGE SCALE GENOMIC DNA]</scope>
    <source>
        <strain evidence="1 2">2789STDY5834921</strain>
    </source>
</reference>
<dbReference type="AlphaFoldDB" id="A0A174S9N9"/>
<dbReference type="InterPro" id="IPR032774">
    <property type="entry name" value="WG_beta_rep"/>
</dbReference>
<sequence length="430" mass="48385">MKKLVVVAMIFLLGTAWWSTIDNFGVKKAEYRQHIAAAEKYEKQQIYYDAVLEYKNALEENPDQGDLWIKIAQDYRNLGSDDEFEEACNQAISLEDDKHEALFMLTDYYLEEGRREDAIALLKRQAEKTKYNGDIKEKLQSLAGEVQTVSADYDEISTECSGYMYVKSGDLYGFLNSSGQEILRPEYQSVGLFGDWGVAPVQKDGESYYIDTNNYKRRQPEEAYQYLGTEKQGIIPAEKDGKWGYLNRQFQPLTEFIYDAATPILDGFGAVKQGESWALIGDDLQMATDFVFSDVLQDEWGFCSRNGVAFVKSGEQYILVDAEGKQLGSESYEAAYPFVSDQPAAVMQSGKWGFVSIDGSKTLECMFAGAKSFSGIGYAPVQTDDGWGYIKQNGDIAVQPQFEDAKAFNSRGIAPVKTDGSWKLIQLDIY</sequence>
<dbReference type="Proteomes" id="UP000095413">
    <property type="component" value="Unassembled WGS sequence"/>
</dbReference>
<gene>
    <name evidence="1" type="ORF">ERS852533_03037</name>
</gene>
<dbReference type="GO" id="GO:0016740">
    <property type="term" value="F:transferase activity"/>
    <property type="evidence" value="ECO:0007669"/>
    <property type="project" value="UniProtKB-KW"/>
</dbReference>
<protein>
    <submittedName>
        <fullName evidence="1">Predicted O-linked N-acetylglucosamine transferase, SPINDLY family</fullName>
    </submittedName>
</protein>
<dbReference type="OrthoDB" id="1652041at2"/>
<keyword evidence="1" id="KW-0808">Transferase</keyword>
<dbReference type="SUPFAM" id="SSF69360">
    <property type="entry name" value="Cell wall binding repeat"/>
    <property type="match status" value="1"/>
</dbReference>
<dbReference type="PANTHER" id="PTHR37841:SF1">
    <property type="entry name" value="DUF3298 DOMAIN-CONTAINING PROTEIN"/>
    <property type="match status" value="1"/>
</dbReference>
<dbReference type="PANTHER" id="PTHR37841">
    <property type="entry name" value="GLR2918 PROTEIN"/>
    <property type="match status" value="1"/>
</dbReference>
<organism evidence="1 2">
    <name type="scientific">Blautia obeum</name>
    <dbReference type="NCBI Taxonomy" id="40520"/>
    <lineage>
        <taxon>Bacteria</taxon>
        <taxon>Bacillati</taxon>
        <taxon>Bacillota</taxon>
        <taxon>Clostridia</taxon>
        <taxon>Lachnospirales</taxon>
        <taxon>Lachnospiraceae</taxon>
        <taxon>Blautia</taxon>
    </lineage>
</organism>
<dbReference type="Pfam" id="PF14903">
    <property type="entry name" value="WG_beta_rep"/>
    <property type="match status" value="3"/>
</dbReference>
<dbReference type="RefSeq" id="WP_055056774.1">
    <property type="nucleotide sequence ID" value="NZ_CP176627.1"/>
</dbReference>
<dbReference type="EMBL" id="CZBA01000022">
    <property type="protein sequence ID" value="CUP91970.1"/>
    <property type="molecule type" value="Genomic_DNA"/>
</dbReference>
<accession>A0A174S9N9</accession>
<evidence type="ECO:0000313" key="2">
    <source>
        <dbReference type="Proteomes" id="UP000095413"/>
    </source>
</evidence>
<name>A0A174S9N9_9FIRM</name>
<dbReference type="SUPFAM" id="SSF48452">
    <property type="entry name" value="TPR-like"/>
    <property type="match status" value="1"/>
</dbReference>
<proteinExistence type="predicted"/>
<evidence type="ECO:0000313" key="1">
    <source>
        <dbReference type="EMBL" id="CUP91970.1"/>
    </source>
</evidence>
<dbReference type="Gene3D" id="1.25.40.10">
    <property type="entry name" value="Tetratricopeptide repeat domain"/>
    <property type="match status" value="1"/>
</dbReference>
<dbReference type="InterPro" id="IPR011990">
    <property type="entry name" value="TPR-like_helical_dom_sf"/>
</dbReference>